<comment type="caution">
    <text evidence="1">The sequence shown here is derived from an EMBL/GenBank/DDBJ whole genome shotgun (WGS) entry which is preliminary data.</text>
</comment>
<proteinExistence type="predicted"/>
<protein>
    <submittedName>
        <fullName evidence="1">Uncharacterized protein</fullName>
    </submittedName>
</protein>
<reference evidence="1 2" key="1">
    <citation type="submission" date="2022-06" db="EMBL/GenBank/DDBJ databases">
        <title>New Species of the Genus Actinoplanes, ActinopZanes ferrugineus.</title>
        <authorList>
            <person name="Ding P."/>
        </authorList>
    </citation>
    <scope>NUCLEOTIDE SEQUENCE [LARGE SCALE GENOMIC DNA]</scope>
    <source>
        <strain evidence="1 2">TRM88003</strain>
    </source>
</reference>
<accession>A0ABT1E5T0</accession>
<organism evidence="1 2">
    <name type="scientific">Paractinoplanes aksuensis</name>
    <dbReference type="NCBI Taxonomy" id="2939490"/>
    <lineage>
        <taxon>Bacteria</taxon>
        <taxon>Bacillati</taxon>
        <taxon>Actinomycetota</taxon>
        <taxon>Actinomycetes</taxon>
        <taxon>Micromonosporales</taxon>
        <taxon>Micromonosporaceae</taxon>
        <taxon>Paractinoplanes</taxon>
    </lineage>
</organism>
<gene>
    <name evidence="1" type="ORF">M1L60_43725</name>
</gene>
<keyword evidence="2" id="KW-1185">Reference proteome</keyword>
<evidence type="ECO:0000313" key="1">
    <source>
        <dbReference type="EMBL" id="MCO8277510.1"/>
    </source>
</evidence>
<dbReference type="RefSeq" id="WP_253243522.1">
    <property type="nucleotide sequence ID" value="NZ_JAMYJR010000059.1"/>
</dbReference>
<dbReference type="EMBL" id="JAMYJR010000059">
    <property type="protein sequence ID" value="MCO8277510.1"/>
    <property type="molecule type" value="Genomic_DNA"/>
</dbReference>
<name>A0ABT1E5T0_9ACTN</name>
<evidence type="ECO:0000313" key="2">
    <source>
        <dbReference type="Proteomes" id="UP001523369"/>
    </source>
</evidence>
<dbReference type="Proteomes" id="UP001523369">
    <property type="component" value="Unassembled WGS sequence"/>
</dbReference>
<sequence>MSLSTARAIAQQLSDLLIAEGRSAFVWQQLMRQIAADLAVPDATDEERLGSAQERFRSLYRGGRNFSDFYLDRDDEAERIAANQHLDDLVGRLRSQLFTD</sequence>